<dbReference type="VEuPathDB" id="FungiDB:P168DRAFT_285630"/>
<evidence type="ECO:0000313" key="3">
    <source>
        <dbReference type="Proteomes" id="UP000234254"/>
    </source>
</evidence>
<proteinExistence type="predicted"/>
<dbReference type="GO" id="GO:0000329">
    <property type="term" value="C:fungal-type vacuole membrane"/>
    <property type="evidence" value="ECO:0007669"/>
    <property type="project" value="InterPro"/>
</dbReference>
<dbReference type="EMBL" id="MSFM01000016">
    <property type="protein sequence ID" value="PKY00120.1"/>
    <property type="molecule type" value="Genomic_DNA"/>
</dbReference>
<name>A0A2I1CR71_ASPC2</name>
<comment type="caution">
    <text evidence="2">The sequence shown here is derived from an EMBL/GenBank/DDBJ whole genome shotgun (WGS) entry which is preliminary data.</text>
</comment>
<dbReference type="Proteomes" id="UP000234254">
    <property type="component" value="Unassembled WGS sequence"/>
</dbReference>
<dbReference type="PANTHER" id="PTHR35895">
    <property type="entry name" value="CHROMOSOME 16, WHOLE GENOME SHOTGUN SEQUENCE"/>
    <property type="match status" value="1"/>
</dbReference>
<dbReference type="OrthoDB" id="10039566at2759"/>
<dbReference type="GeneID" id="36543747"/>
<dbReference type="PANTHER" id="PTHR35895:SF2">
    <property type="match status" value="1"/>
</dbReference>
<evidence type="ECO:0000256" key="1">
    <source>
        <dbReference type="SAM" id="Phobius"/>
    </source>
</evidence>
<protein>
    <submittedName>
        <fullName evidence="2">Uncharacterized protein</fullName>
    </submittedName>
</protein>
<gene>
    <name evidence="2" type="ORF">P168DRAFT_285630</name>
</gene>
<dbReference type="AlphaFoldDB" id="A0A2I1CR71"/>
<feature type="transmembrane region" description="Helical" evidence="1">
    <location>
        <begin position="56"/>
        <end position="83"/>
    </location>
</feature>
<keyword evidence="3" id="KW-1185">Reference proteome</keyword>
<dbReference type="RefSeq" id="XP_024688714.1">
    <property type="nucleotide sequence ID" value="XM_024836223.1"/>
</dbReference>
<keyword evidence="1" id="KW-1133">Transmembrane helix</keyword>
<sequence>MSDTPGKYILGTHRGPVALDENDARELEKLESAGGLTLSKVSTRGEKLRHHWKRFWFIYLVGNIIFLAIFLPIFFLIAIPAIAQMVVNKSTLLLVNGAVLQPKPDSVQLTMKASIDLKVAVPVRIEAVTFDLFQPDLGHDRPYAALDLPGQTIKGNYTLGVSDRFTPIQDTTAWIEFVRQVVFKEETSLSLYAPTTAYLGVLKSNVIMNKAIVTPGLNKFKGLTISDATLLLPPKEDGTNLVGNITLPNPSVLELEVGTLHMNIKSGDLLVGNASLTDVTLKPGDNTFPMNGVLDLKKVITNLGDVIKSQVSHLKEGKLSLGAAATSIVWDGTEVPYYTKVLRELTLPVEVAIGDILKNSLRELLHGNGDLVESLKEGMGRRSIGDGTDDLAAFLKQNEDVMDTFPDIDPARREEIIDSLAAMYSEL</sequence>
<dbReference type="InterPro" id="IPR046368">
    <property type="entry name" value="Tag1"/>
</dbReference>
<dbReference type="Pfam" id="PF12505">
    <property type="entry name" value="DUF3712"/>
    <property type="match status" value="1"/>
</dbReference>
<reference evidence="2" key="1">
    <citation type="submission" date="2016-12" db="EMBL/GenBank/DDBJ databases">
        <title>The genomes of Aspergillus section Nigri reveals drivers in fungal speciation.</title>
        <authorList>
            <consortium name="DOE Joint Genome Institute"/>
            <person name="Vesth T.C."/>
            <person name="Nybo J."/>
            <person name="Theobald S."/>
            <person name="Brandl J."/>
            <person name="Frisvad J.C."/>
            <person name="Nielsen K.F."/>
            <person name="Lyhne E.K."/>
            <person name="Kogle M.E."/>
            <person name="Kuo A."/>
            <person name="Riley R."/>
            <person name="Clum A."/>
            <person name="Nolan M."/>
            <person name="Lipzen A."/>
            <person name="Salamov A."/>
            <person name="Henrissat B."/>
            <person name="Wiebenga A."/>
            <person name="De vries R.P."/>
            <person name="Grigoriev I.V."/>
            <person name="Mortensen U.H."/>
            <person name="Andersen M.R."/>
            <person name="Baker S.E."/>
        </authorList>
    </citation>
    <scope>NUCLEOTIDE SEQUENCE</scope>
    <source>
        <strain evidence="2">IBT 28561</strain>
    </source>
</reference>
<accession>A0A2I1CR71</accession>
<keyword evidence="1" id="KW-0472">Membrane</keyword>
<keyword evidence="1" id="KW-0812">Transmembrane</keyword>
<dbReference type="InterPro" id="IPR022185">
    <property type="entry name" value="DUF3712"/>
</dbReference>
<organism evidence="2 3">
    <name type="scientific">Aspergillus campestris (strain IBT 28561)</name>
    <dbReference type="NCBI Taxonomy" id="1392248"/>
    <lineage>
        <taxon>Eukaryota</taxon>
        <taxon>Fungi</taxon>
        <taxon>Dikarya</taxon>
        <taxon>Ascomycota</taxon>
        <taxon>Pezizomycotina</taxon>
        <taxon>Eurotiomycetes</taxon>
        <taxon>Eurotiomycetidae</taxon>
        <taxon>Eurotiales</taxon>
        <taxon>Aspergillaceae</taxon>
        <taxon>Aspergillus</taxon>
        <taxon>Aspergillus subgen. Circumdati</taxon>
    </lineage>
</organism>
<evidence type="ECO:0000313" key="2">
    <source>
        <dbReference type="EMBL" id="PKY00120.1"/>
    </source>
</evidence>